<feature type="domain" description="ABC transporter" evidence="4">
    <location>
        <begin position="382"/>
        <end position="676"/>
    </location>
</feature>
<dbReference type="InterPro" id="IPR003439">
    <property type="entry name" value="ABC_transporter-like_ATP-bd"/>
</dbReference>
<feature type="domain" description="ABC transporter" evidence="4">
    <location>
        <begin position="54"/>
        <end position="319"/>
    </location>
</feature>
<dbReference type="SUPFAM" id="SSF52540">
    <property type="entry name" value="P-loop containing nucleoside triphosphate hydrolases"/>
    <property type="match status" value="2"/>
</dbReference>
<evidence type="ECO:0000256" key="2">
    <source>
        <dbReference type="ARBA" id="ARBA00022840"/>
    </source>
</evidence>
<dbReference type="OrthoDB" id="10255969at2759"/>
<dbReference type="Proteomes" id="UP000243515">
    <property type="component" value="Unassembled WGS sequence"/>
</dbReference>
<evidence type="ECO:0000256" key="3">
    <source>
        <dbReference type="SAM" id="MobiDB-lite"/>
    </source>
</evidence>
<dbReference type="PROSITE" id="PS50893">
    <property type="entry name" value="ABC_TRANSPORTER_2"/>
    <property type="match status" value="2"/>
</dbReference>
<dbReference type="InterPro" id="IPR003593">
    <property type="entry name" value="AAA+_ATPase"/>
</dbReference>
<evidence type="ECO:0000313" key="5">
    <source>
        <dbReference type="EMBL" id="OXV10696.1"/>
    </source>
</evidence>
<dbReference type="Gene3D" id="3.40.50.300">
    <property type="entry name" value="P-loop containing nucleotide triphosphate hydrolases"/>
    <property type="match status" value="2"/>
</dbReference>
<keyword evidence="2" id="KW-0067">ATP-binding</keyword>
<organism evidence="5 6">
    <name type="scientific">Elaphomyces granulatus</name>
    <dbReference type="NCBI Taxonomy" id="519963"/>
    <lineage>
        <taxon>Eukaryota</taxon>
        <taxon>Fungi</taxon>
        <taxon>Dikarya</taxon>
        <taxon>Ascomycota</taxon>
        <taxon>Pezizomycotina</taxon>
        <taxon>Eurotiomycetes</taxon>
        <taxon>Eurotiomycetidae</taxon>
        <taxon>Eurotiales</taxon>
        <taxon>Elaphomycetaceae</taxon>
        <taxon>Elaphomyces</taxon>
    </lineage>
</organism>
<dbReference type="GO" id="GO:0005739">
    <property type="term" value="C:mitochondrion"/>
    <property type="evidence" value="ECO:0007669"/>
    <property type="project" value="TreeGrafter"/>
</dbReference>
<dbReference type="InterPro" id="IPR027417">
    <property type="entry name" value="P-loop_NTPase"/>
</dbReference>
<reference evidence="5 6" key="1">
    <citation type="journal article" date="2015" name="Environ. Microbiol.">
        <title>Metagenome sequence of Elaphomyces granulatus from sporocarp tissue reveals Ascomycota ectomycorrhizal fingerprints of genome expansion and a Proteobacteria-rich microbiome.</title>
        <authorList>
            <person name="Quandt C.A."/>
            <person name="Kohler A."/>
            <person name="Hesse C.N."/>
            <person name="Sharpton T.J."/>
            <person name="Martin F."/>
            <person name="Spatafora J.W."/>
        </authorList>
    </citation>
    <scope>NUCLEOTIDE SEQUENCE [LARGE SCALE GENOMIC DNA]</scope>
    <source>
        <strain evidence="5 6">OSC145934</strain>
    </source>
</reference>
<comment type="caution">
    <text evidence="5">The sequence shown here is derived from an EMBL/GenBank/DDBJ whole genome shotgun (WGS) entry which is preliminary data.</text>
</comment>
<accession>A0A232M2X5</accession>
<dbReference type="GO" id="GO:0016887">
    <property type="term" value="F:ATP hydrolysis activity"/>
    <property type="evidence" value="ECO:0007669"/>
    <property type="project" value="InterPro"/>
</dbReference>
<dbReference type="EMBL" id="NPHW01002815">
    <property type="protein sequence ID" value="OXV10696.1"/>
    <property type="molecule type" value="Genomic_DNA"/>
</dbReference>
<dbReference type="AlphaFoldDB" id="A0A232M2X5"/>
<feature type="region of interest" description="Disordered" evidence="3">
    <location>
        <begin position="525"/>
        <end position="562"/>
    </location>
</feature>
<dbReference type="PANTHER" id="PTHR43514:SF4">
    <property type="entry name" value="ABC TRANSPORTER I FAMILY MEMBER 10"/>
    <property type="match status" value="1"/>
</dbReference>
<proteinExistence type="predicted"/>
<evidence type="ECO:0000313" key="6">
    <source>
        <dbReference type="Proteomes" id="UP000243515"/>
    </source>
</evidence>
<evidence type="ECO:0000256" key="1">
    <source>
        <dbReference type="ARBA" id="ARBA00022741"/>
    </source>
</evidence>
<dbReference type="PANTHER" id="PTHR43514">
    <property type="entry name" value="ABC TRANSPORTER I FAMILY MEMBER 10"/>
    <property type="match status" value="1"/>
</dbReference>
<sequence length="758" mass="86386">MLIQRVLGRLSQLPRSPWTSTRCQSRRNVSSALPLISIQNGTFYRSYPTPNDDEHNPELYPSFTFTLPAKPWRSDDQTGKQGQHWAVVGSAGKTALLEIFRGRYIVIPSHARSYPYLSSDELAAKDPRLSYPDRAIQYVGFGEEGPQVAVGTRAPYLSARYESRREDSDWSVLQYLKGQTSLNPLEEEEYSTLQDETWLEQVVIRLKLEKLLDMPVANLSNGQTRRTRIAKALLRKPELLLLDEPFMGLDPASVRSISTLLQSFAEDSSPRLVLGLRPQDMWPDWITHLLIVGNRHRILFQGERSRAKHVFEVWKTLTESNNRQDSGKDPDRTIYMDAKEAWEGGILDRQLLWDLRLTQVKPTNYNVFASVGTEALVEMDAVKVQYGTKTVLGGWEQTVDGEQKEGLHWRVRRGQRWAILGANGSGKTTLLSLITSDHPQAYALPVRLFGRSRLPEPGQPGVSIFDLQSRIGHSSPEIHTLFPRHLTVRQSIESAWAETFLGRPLLDHDRDSDVNAALKFFKPDLDPSASPGSETDNTSIAPKGPEKFKVFPKLPRSGSKSRAVREPDVDIEYADSLPFSSLSVAQQRLVLFIRAVVHKPDLVILDEAFSGMSPSLRNKCIYFLEVGDSRRRRRDSTSKRTTTRKDRWLYDCTVPEPDARHRGLTDQQALIVVSHVKEEIPECVRHWMRLPSDDGFADPLSFRIGILTHNQSWDQAWDIIWSAKKMEEQGRRAYRRKLKDVPGSSKVRDTEVYELWSI</sequence>
<dbReference type="SMART" id="SM00382">
    <property type="entry name" value="AAA"/>
    <property type="match status" value="2"/>
</dbReference>
<keyword evidence="1" id="KW-0547">Nucleotide-binding</keyword>
<gene>
    <name evidence="5" type="ORF">Egran_01543</name>
</gene>
<dbReference type="InterPro" id="IPR050334">
    <property type="entry name" value="Molybdenum_import_ModC"/>
</dbReference>
<keyword evidence="6" id="KW-1185">Reference proteome</keyword>
<feature type="compositionally biased region" description="Polar residues" evidence="3">
    <location>
        <begin position="530"/>
        <end position="540"/>
    </location>
</feature>
<dbReference type="Pfam" id="PF00005">
    <property type="entry name" value="ABC_tran"/>
    <property type="match status" value="2"/>
</dbReference>
<evidence type="ECO:0000259" key="4">
    <source>
        <dbReference type="PROSITE" id="PS50893"/>
    </source>
</evidence>
<name>A0A232M2X5_9EURO</name>
<protein>
    <recommendedName>
        <fullName evidence="4">ABC transporter domain-containing protein</fullName>
    </recommendedName>
</protein>
<dbReference type="GO" id="GO:0005524">
    <property type="term" value="F:ATP binding"/>
    <property type="evidence" value="ECO:0007669"/>
    <property type="project" value="UniProtKB-KW"/>
</dbReference>